<reference evidence="1 2" key="1">
    <citation type="submission" date="2024-02" db="EMBL/GenBank/DDBJ databases">
        <title>De novo assembly and annotation of 12 fungi associated with fruit tree decline syndrome in Ontario, Canada.</title>
        <authorList>
            <person name="Sulman M."/>
            <person name="Ellouze W."/>
            <person name="Ilyukhin E."/>
        </authorList>
    </citation>
    <scope>NUCLEOTIDE SEQUENCE [LARGE SCALE GENOMIC DNA]</scope>
    <source>
        <strain evidence="1 2">FDS-637</strain>
    </source>
</reference>
<comment type="caution">
    <text evidence="1">The sequence shown here is derived from an EMBL/GenBank/DDBJ whole genome shotgun (WGS) entry which is preliminary data.</text>
</comment>
<dbReference type="GeneID" id="92005053"/>
<dbReference type="EMBL" id="JAJVCZ030000001">
    <property type="protein sequence ID" value="KAL0265012.1"/>
    <property type="molecule type" value="Genomic_DNA"/>
</dbReference>
<dbReference type="Proteomes" id="UP001430584">
    <property type="component" value="Unassembled WGS sequence"/>
</dbReference>
<organism evidence="1 2">
    <name type="scientific">Diplodia seriata</name>
    <dbReference type="NCBI Taxonomy" id="420778"/>
    <lineage>
        <taxon>Eukaryota</taxon>
        <taxon>Fungi</taxon>
        <taxon>Dikarya</taxon>
        <taxon>Ascomycota</taxon>
        <taxon>Pezizomycotina</taxon>
        <taxon>Dothideomycetes</taxon>
        <taxon>Dothideomycetes incertae sedis</taxon>
        <taxon>Botryosphaeriales</taxon>
        <taxon>Botryosphaeriaceae</taxon>
        <taxon>Diplodia</taxon>
    </lineage>
</organism>
<name>A0ABR3CVU1_9PEZI</name>
<gene>
    <name evidence="1" type="ORF">SLS55_000968</name>
</gene>
<sequence length="287" mass="31748">MAPPYLVLPQLLPVHAVPVGSLVCSLLEPHVDIFKGQRDIDVAAGFQTTAVDLSGYIQKSRDTRFYAALTQLLNIHLQPGSAGGTHLASKAVKRYELTSHREAFAELCATEKARAWLEESVKAGEKCYLVVGVTTVLDARVSQAHTNRVSTGVGLTAPVSTVMTGGIDAFGVMDPGVGVEKSRSTEEGVTFKAPGEMIWAIAYRKIRFRSFRKNVDTAFLDKTIHWRPIMNQRARDSADEEELEVELHDIDMKEEDELEEFVVDADDSTFVVPQVRDDADKSKHKYT</sequence>
<dbReference type="RefSeq" id="XP_066637752.1">
    <property type="nucleotide sequence ID" value="XM_066772473.1"/>
</dbReference>
<protein>
    <submittedName>
        <fullName evidence="1">Uncharacterized protein</fullName>
    </submittedName>
</protein>
<evidence type="ECO:0000313" key="1">
    <source>
        <dbReference type="EMBL" id="KAL0265012.1"/>
    </source>
</evidence>
<keyword evidence="2" id="KW-1185">Reference proteome</keyword>
<proteinExistence type="predicted"/>
<accession>A0ABR3CVU1</accession>
<evidence type="ECO:0000313" key="2">
    <source>
        <dbReference type="Proteomes" id="UP001430584"/>
    </source>
</evidence>